<proteinExistence type="predicted"/>
<feature type="region of interest" description="Disordered" evidence="1">
    <location>
        <begin position="78"/>
        <end position="99"/>
    </location>
</feature>
<dbReference type="EMBL" id="CP042467">
    <property type="protein sequence ID" value="QED28524.1"/>
    <property type="molecule type" value="Genomic_DNA"/>
</dbReference>
<dbReference type="Proteomes" id="UP000321595">
    <property type="component" value="Chromosome"/>
</dbReference>
<sequence length="99" mass="11477">MKKLAVEFEFECDEDWDQMTGDERQRFCAAQAALLSGAIAGRSKYFEVYENDKFGKHFKSTERHWRMKKGGIRPRPRDIMILRGDTPNSQDTAQKSGDD</sequence>
<protein>
    <submittedName>
        <fullName evidence="2">Uncharacterized protein</fullName>
    </submittedName>
</protein>
<dbReference type="KEGG" id="bbae:FRD01_15045"/>
<evidence type="ECO:0000256" key="1">
    <source>
        <dbReference type="SAM" id="MobiDB-lite"/>
    </source>
</evidence>
<feature type="compositionally biased region" description="Polar residues" evidence="1">
    <location>
        <begin position="86"/>
        <end position="99"/>
    </location>
</feature>
<reference evidence="2 3" key="1">
    <citation type="submission" date="2019-08" db="EMBL/GenBank/DDBJ databases">
        <authorList>
            <person name="Liang Q."/>
        </authorList>
    </citation>
    <scope>NUCLEOTIDE SEQUENCE [LARGE SCALE GENOMIC DNA]</scope>
    <source>
        <strain evidence="2 3">V1718</strain>
    </source>
</reference>
<accession>A0A5B8XSJ9</accession>
<dbReference type="AlphaFoldDB" id="A0A5B8XSJ9"/>
<name>A0A5B8XSJ9_9DELT</name>
<evidence type="ECO:0000313" key="3">
    <source>
        <dbReference type="Proteomes" id="UP000321595"/>
    </source>
</evidence>
<keyword evidence="3" id="KW-1185">Reference proteome</keyword>
<organism evidence="2 3">
    <name type="scientific">Microvenator marinus</name>
    <dbReference type="NCBI Taxonomy" id="2600177"/>
    <lineage>
        <taxon>Bacteria</taxon>
        <taxon>Deltaproteobacteria</taxon>
        <taxon>Bradymonadales</taxon>
        <taxon>Microvenatoraceae</taxon>
        <taxon>Microvenator</taxon>
    </lineage>
</organism>
<gene>
    <name evidence="2" type="ORF">FRD01_15045</name>
</gene>
<dbReference type="RefSeq" id="WP_146961025.1">
    <property type="nucleotide sequence ID" value="NZ_CP042467.1"/>
</dbReference>
<evidence type="ECO:0000313" key="2">
    <source>
        <dbReference type="EMBL" id="QED28524.1"/>
    </source>
</evidence>